<sequence>MIASVISSAYDSDHTSTTTVAQSFSLVVASHSFECLQKSEEPGPLVLNLTKGGERVEQPLFFGGSGGVAGVFLDAQPVGEGDIESVRVDVDWASVRPAKGSAPRVLIIPRWKPDHKVLPITLTSIHGERLDVLLDLNFQESIFRYSTKPDWFSGTNLTIGQDFSISLVQNTTRRIEQRGLQQKVLVVEHVPAWMNLRLDPLGVYGAVPDDAKNGTLVELVFRYTDPETFAVSMVRWNITLAAANRTDDGGGDPSENDHADGGGGLSDRAVIAVAVLMSLLGLSLLALLGFFIRKNRRARREEKRKWTEVLLRDRGGSSGSLASQPFTPNLRGRITGRFTKDFHLKRPEPAYHQQLAAHRPSSPSKLKTLLESAITPTKKARQLALDFKDRSKRYTRSFMSYPIDYLDPTTPPSSSMPIQPPPPPPSPTSFRPVSIVASLAPFASLDPPVSGLPSTNFTSDTFLHGRQGESASPASWEDAPSRQDESFGNGPEDSNNWLHGDLMVLDSEDEAQLFQSYNGRPPNLFFAELCHRHSSILRPRDAAPFPASVNSLVESVRTDERVADAPSVHGG</sequence>
<name>A0ACC2VRV3_9TREE</name>
<gene>
    <name evidence="1" type="ORF">QFC20_005076</name>
</gene>
<accession>A0ACC2VRV3</accession>
<proteinExistence type="predicted"/>
<reference evidence="1" key="1">
    <citation type="submission" date="2023-04" db="EMBL/GenBank/DDBJ databases">
        <title>Draft Genome sequencing of Naganishia species isolated from polar environments using Oxford Nanopore Technology.</title>
        <authorList>
            <person name="Leo P."/>
            <person name="Venkateswaran K."/>
        </authorList>
    </citation>
    <scope>NUCLEOTIDE SEQUENCE</scope>
    <source>
        <strain evidence="1">MNA-CCFEE 5262</strain>
    </source>
</reference>
<comment type="caution">
    <text evidence="1">The sequence shown here is derived from an EMBL/GenBank/DDBJ whole genome shotgun (WGS) entry which is preliminary data.</text>
</comment>
<dbReference type="EMBL" id="JASBWS010000066">
    <property type="protein sequence ID" value="KAJ9102067.1"/>
    <property type="molecule type" value="Genomic_DNA"/>
</dbReference>
<dbReference type="Proteomes" id="UP001230649">
    <property type="component" value="Unassembled WGS sequence"/>
</dbReference>
<evidence type="ECO:0000313" key="2">
    <source>
        <dbReference type="Proteomes" id="UP001230649"/>
    </source>
</evidence>
<protein>
    <submittedName>
        <fullName evidence="1">Uncharacterized protein</fullName>
    </submittedName>
</protein>
<evidence type="ECO:0000313" key="1">
    <source>
        <dbReference type="EMBL" id="KAJ9102067.1"/>
    </source>
</evidence>
<organism evidence="1 2">
    <name type="scientific">Naganishia adeliensis</name>
    <dbReference type="NCBI Taxonomy" id="92952"/>
    <lineage>
        <taxon>Eukaryota</taxon>
        <taxon>Fungi</taxon>
        <taxon>Dikarya</taxon>
        <taxon>Basidiomycota</taxon>
        <taxon>Agaricomycotina</taxon>
        <taxon>Tremellomycetes</taxon>
        <taxon>Filobasidiales</taxon>
        <taxon>Filobasidiaceae</taxon>
        <taxon>Naganishia</taxon>
    </lineage>
</organism>
<keyword evidence="2" id="KW-1185">Reference proteome</keyword>